<reference evidence="2" key="1">
    <citation type="submission" date="2017-09" db="EMBL/GenBank/DDBJ databases">
        <title>Depth-based differentiation of microbial function through sediment-hosted aquifers and enrichment of novel symbionts in the deep terrestrial subsurface.</title>
        <authorList>
            <person name="Probst A.J."/>
            <person name="Ladd B."/>
            <person name="Jarett J.K."/>
            <person name="Geller-Mcgrath D.E."/>
            <person name="Sieber C.M.K."/>
            <person name="Emerson J.B."/>
            <person name="Anantharaman K."/>
            <person name="Thomas B.C."/>
            <person name="Malmstrom R."/>
            <person name="Stieglmeier M."/>
            <person name="Klingl A."/>
            <person name="Woyke T."/>
            <person name="Ryan C.M."/>
            <person name="Banfield J.F."/>
        </authorList>
    </citation>
    <scope>NUCLEOTIDE SEQUENCE [LARGE SCALE GENOMIC DNA]</scope>
</reference>
<name>A0A2M8KDT7_9BACT</name>
<dbReference type="AlphaFoldDB" id="A0A2M8KDT7"/>
<dbReference type="EMBL" id="PFDW01000055">
    <property type="protein sequence ID" value="PJE58091.1"/>
    <property type="molecule type" value="Genomic_DNA"/>
</dbReference>
<protein>
    <submittedName>
        <fullName evidence="1">Uncharacterized protein</fullName>
    </submittedName>
</protein>
<gene>
    <name evidence="1" type="ORF">COU81_02580</name>
</gene>
<dbReference type="Proteomes" id="UP000231450">
    <property type="component" value="Unassembled WGS sequence"/>
</dbReference>
<evidence type="ECO:0000313" key="1">
    <source>
        <dbReference type="EMBL" id="PJE58091.1"/>
    </source>
</evidence>
<proteinExistence type="predicted"/>
<organism evidence="1 2">
    <name type="scientific">Candidatus Portnoybacteria bacterium CG10_big_fil_rev_8_21_14_0_10_36_7</name>
    <dbReference type="NCBI Taxonomy" id="1974812"/>
    <lineage>
        <taxon>Bacteria</taxon>
        <taxon>Candidatus Portnoyibacteriota</taxon>
    </lineage>
</organism>
<sequence length="94" mass="10469">MGHCDMVLVKDSEGDGYFTYSTVGELKQICQNVIVRDTASRFTCPNRVFVRGSGVNPGWLSKTCLCWVDLDATAKENGFTCKKHDLGVEFVRES</sequence>
<evidence type="ECO:0000313" key="2">
    <source>
        <dbReference type="Proteomes" id="UP000231450"/>
    </source>
</evidence>
<accession>A0A2M8KDT7</accession>
<comment type="caution">
    <text evidence="1">The sequence shown here is derived from an EMBL/GenBank/DDBJ whole genome shotgun (WGS) entry which is preliminary data.</text>
</comment>